<evidence type="ECO:0000256" key="2">
    <source>
        <dbReference type="SAM" id="MobiDB-lite"/>
    </source>
</evidence>
<name>A0A2J6QTP6_HYAVF</name>
<dbReference type="InterPro" id="IPR045336">
    <property type="entry name" value="MmgE_PrpD_N"/>
</dbReference>
<dbReference type="GO" id="GO:0016829">
    <property type="term" value="F:lyase activity"/>
    <property type="evidence" value="ECO:0007669"/>
    <property type="project" value="InterPro"/>
</dbReference>
<feature type="domain" description="MmgE/PrpD N-terminal" evidence="3">
    <location>
        <begin position="37"/>
        <end position="275"/>
    </location>
</feature>
<sequence>MASNGTSNGVNSTSNGIPNGTANGSKPHTSPPPITHNLAAFISTLEFSSIPARLIIDLKTLLLDHLGVALYGAQHTSSSAPFLAAINALNSSGTSTVLTRGSSFQPQYAMLLNGAYAHSLDFDDTHLEGVVHPGATVITAALTVAETLQSSGKELLTAIAAGHEVVCRLGIAIGSSGYAKGFHNTSTCGIFGAIAAISKLRGLKAEVIENAFGIGISKTAGNMQFLVSGAWNKRLHPGFAAHDAFLAVTFAEAGVVGALNAIEGEHGLLRMFGTVSNYDSILEAIGENWVCKDTAIKVIEGFCLILQTIIW</sequence>
<dbReference type="AlphaFoldDB" id="A0A2J6QTP6"/>
<feature type="compositionally biased region" description="Polar residues" evidence="2">
    <location>
        <begin position="17"/>
        <end position="28"/>
    </location>
</feature>
<feature type="region of interest" description="Disordered" evidence="2">
    <location>
        <begin position="1"/>
        <end position="32"/>
    </location>
</feature>
<dbReference type="InterPro" id="IPR042183">
    <property type="entry name" value="MmgE/PrpD_sf_1"/>
</dbReference>
<protein>
    <submittedName>
        <fullName evidence="4">2-methylcitrate dehydratase PrpD</fullName>
    </submittedName>
</protein>
<dbReference type="PANTHER" id="PTHR16943:SF8">
    <property type="entry name" value="2-METHYLCITRATE DEHYDRATASE"/>
    <property type="match status" value="1"/>
</dbReference>
<dbReference type="InterPro" id="IPR005656">
    <property type="entry name" value="MmgE_PrpD"/>
</dbReference>
<dbReference type="EMBL" id="KZ613972">
    <property type="protein sequence ID" value="PMD29631.1"/>
    <property type="molecule type" value="Genomic_DNA"/>
</dbReference>
<gene>
    <name evidence="4" type="ORF">L207DRAFT_503709</name>
</gene>
<dbReference type="STRING" id="1149755.A0A2J6QTP6"/>
<accession>A0A2J6QTP6</accession>
<evidence type="ECO:0000313" key="5">
    <source>
        <dbReference type="Proteomes" id="UP000235786"/>
    </source>
</evidence>
<proteinExistence type="inferred from homology"/>
<evidence type="ECO:0000313" key="4">
    <source>
        <dbReference type="EMBL" id="PMD29631.1"/>
    </source>
</evidence>
<dbReference type="OrthoDB" id="10267976at2759"/>
<evidence type="ECO:0000256" key="1">
    <source>
        <dbReference type="ARBA" id="ARBA00006174"/>
    </source>
</evidence>
<dbReference type="PANTHER" id="PTHR16943">
    <property type="entry name" value="2-METHYLCITRATE DEHYDRATASE-RELATED"/>
    <property type="match status" value="1"/>
</dbReference>
<evidence type="ECO:0000259" key="3">
    <source>
        <dbReference type="Pfam" id="PF03972"/>
    </source>
</evidence>
<comment type="similarity">
    <text evidence="1">Belongs to the PrpD family.</text>
</comment>
<dbReference type="Proteomes" id="UP000235786">
    <property type="component" value="Unassembled WGS sequence"/>
</dbReference>
<keyword evidence="5" id="KW-1185">Reference proteome</keyword>
<feature type="compositionally biased region" description="Low complexity" evidence="2">
    <location>
        <begin position="1"/>
        <end position="16"/>
    </location>
</feature>
<dbReference type="InterPro" id="IPR036148">
    <property type="entry name" value="MmgE/PrpD_sf"/>
</dbReference>
<dbReference type="Pfam" id="PF03972">
    <property type="entry name" value="MmgE_PrpD_N"/>
    <property type="match status" value="1"/>
</dbReference>
<organism evidence="4 5">
    <name type="scientific">Hyaloscypha variabilis (strain UAMH 11265 / GT02V1 / F)</name>
    <name type="common">Meliniomyces variabilis</name>
    <dbReference type="NCBI Taxonomy" id="1149755"/>
    <lineage>
        <taxon>Eukaryota</taxon>
        <taxon>Fungi</taxon>
        <taxon>Dikarya</taxon>
        <taxon>Ascomycota</taxon>
        <taxon>Pezizomycotina</taxon>
        <taxon>Leotiomycetes</taxon>
        <taxon>Helotiales</taxon>
        <taxon>Hyaloscyphaceae</taxon>
        <taxon>Hyaloscypha</taxon>
        <taxon>Hyaloscypha variabilis</taxon>
    </lineage>
</organism>
<dbReference type="Gene3D" id="1.10.4100.10">
    <property type="entry name" value="2-methylcitrate dehydratase PrpD"/>
    <property type="match status" value="1"/>
</dbReference>
<dbReference type="SUPFAM" id="SSF103378">
    <property type="entry name" value="2-methylcitrate dehydratase PrpD"/>
    <property type="match status" value="1"/>
</dbReference>
<reference evidence="4 5" key="1">
    <citation type="submission" date="2016-04" db="EMBL/GenBank/DDBJ databases">
        <title>A degradative enzymes factory behind the ericoid mycorrhizal symbiosis.</title>
        <authorList>
            <consortium name="DOE Joint Genome Institute"/>
            <person name="Martino E."/>
            <person name="Morin E."/>
            <person name="Grelet G."/>
            <person name="Kuo A."/>
            <person name="Kohler A."/>
            <person name="Daghino S."/>
            <person name="Barry K."/>
            <person name="Choi C."/>
            <person name="Cichocki N."/>
            <person name="Clum A."/>
            <person name="Copeland A."/>
            <person name="Hainaut M."/>
            <person name="Haridas S."/>
            <person name="Labutti K."/>
            <person name="Lindquist E."/>
            <person name="Lipzen A."/>
            <person name="Khouja H.-R."/>
            <person name="Murat C."/>
            <person name="Ohm R."/>
            <person name="Olson A."/>
            <person name="Spatafora J."/>
            <person name="Veneault-Fourrey C."/>
            <person name="Henrissat B."/>
            <person name="Grigoriev I."/>
            <person name="Martin F."/>
            <person name="Perotto S."/>
        </authorList>
    </citation>
    <scope>NUCLEOTIDE SEQUENCE [LARGE SCALE GENOMIC DNA]</scope>
    <source>
        <strain evidence="4 5">F</strain>
    </source>
</reference>